<organism evidence="4">
    <name type="scientific">Palpitomonas bilix</name>
    <dbReference type="NCBI Taxonomy" id="652834"/>
    <lineage>
        <taxon>Eukaryota</taxon>
        <taxon>Eukaryota incertae sedis</taxon>
    </lineage>
</organism>
<comment type="similarity">
    <text evidence="2">Belongs to the HFCD (homooligomeric flavin containing Cys decarboxylase) superfamily.</text>
</comment>
<evidence type="ECO:0000259" key="3">
    <source>
        <dbReference type="Pfam" id="PF02441"/>
    </source>
</evidence>
<dbReference type="InterPro" id="IPR036551">
    <property type="entry name" value="Flavin_trans-like"/>
</dbReference>
<dbReference type="AlphaFoldDB" id="A0A7S3D743"/>
<dbReference type="GO" id="GO:0010181">
    <property type="term" value="F:FMN binding"/>
    <property type="evidence" value="ECO:0007669"/>
    <property type="project" value="TreeGrafter"/>
</dbReference>
<accession>A0A7S3D743</accession>
<evidence type="ECO:0000256" key="2">
    <source>
        <dbReference type="ARBA" id="ARBA00038350"/>
    </source>
</evidence>
<keyword evidence="1" id="KW-0173">Coenzyme A biosynthesis</keyword>
<dbReference type="InterPro" id="IPR003382">
    <property type="entry name" value="Flavoprotein"/>
</dbReference>
<dbReference type="SUPFAM" id="SSF52507">
    <property type="entry name" value="Homo-oligomeric flavin-containing Cys decarboxylases, HFCD"/>
    <property type="match status" value="1"/>
</dbReference>
<dbReference type="Pfam" id="PF02441">
    <property type="entry name" value="Flavoprotein"/>
    <property type="match status" value="1"/>
</dbReference>
<protein>
    <recommendedName>
        <fullName evidence="3">Flavoprotein domain-containing protein</fullName>
    </recommendedName>
</protein>
<gene>
    <name evidence="4" type="ORF">PBIL07802_LOCUS10942</name>
</gene>
<evidence type="ECO:0000313" key="4">
    <source>
        <dbReference type="EMBL" id="CAE0248746.1"/>
    </source>
</evidence>
<sequence>MDRKKRILLGLSGSVASVKAKEMVTLLKQVGEVRVVATAPSLHFVSKPELEELGVEVLGDSDEWERFKQVGDEVLHIELRKWADAIVVAPLSANTLAKMAFGMADSLLSCVLRAWDFSQPCVLAPAMNTAMWQHPVTAEKLDRVRQYGAVVVMPVAKKLACGDVGVGAMEKPALIVEEVVREMEKRGEGGGRQS</sequence>
<reference evidence="4" key="1">
    <citation type="submission" date="2021-01" db="EMBL/GenBank/DDBJ databases">
        <authorList>
            <person name="Corre E."/>
            <person name="Pelletier E."/>
            <person name="Niang G."/>
            <person name="Scheremetjew M."/>
            <person name="Finn R."/>
            <person name="Kale V."/>
            <person name="Holt S."/>
            <person name="Cochrane G."/>
            <person name="Meng A."/>
            <person name="Brown T."/>
            <person name="Cohen L."/>
        </authorList>
    </citation>
    <scope>NUCLEOTIDE SEQUENCE</scope>
    <source>
        <strain evidence="4">NIES-2562</strain>
    </source>
</reference>
<dbReference type="GO" id="GO:0015937">
    <property type="term" value="P:coenzyme A biosynthetic process"/>
    <property type="evidence" value="ECO:0007669"/>
    <property type="project" value="UniProtKB-KW"/>
</dbReference>
<proteinExistence type="inferred from homology"/>
<dbReference type="Gene3D" id="3.40.50.1950">
    <property type="entry name" value="Flavin prenyltransferase-like"/>
    <property type="match status" value="1"/>
</dbReference>
<feature type="domain" description="Flavoprotein" evidence="3">
    <location>
        <begin position="5"/>
        <end position="181"/>
    </location>
</feature>
<name>A0A7S3D743_9EUKA</name>
<evidence type="ECO:0000256" key="1">
    <source>
        <dbReference type="ARBA" id="ARBA00022993"/>
    </source>
</evidence>
<dbReference type="EMBL" id="HBIB01016926">
    <property type="protein sequence ID" value="CAE0248746.1"/>
    <property type="molecule type" value="Transcribed_RNA"/>
</dbReference>
<dbReference type="GO" id="GO:0004633">
    <property type="term" value="F:phosphopantothenoylcysteine decarboxylase activity"/>
    <property type="evidence" value="ECO:0007669"/>
    <property type="project" value="TreeGrafter"/>
</dbReference>
<dbReference type="PANTHER" id="PTHR14359">
    <property type="entry name" value="HOMO-OLIGOMERIC FLAVIN CONTAINING CYS DECARBOXYLASE FAMILY"/>
    <property type="match status" value="1"/>
</dbReference>
<dbReference type="PANTHER" id="PTHR14359:SF6">
    <property type="entry name" value="PHOSPHOPANTOTHENOYLCYSTEINE DECARBOXYLASE"/>
    <property type="match status" value="1"/>
</dbReference>
<dbReference type="GO" id="GO:0071513">
    <property type="term" value="C:phosphopantothenoylcysteine decarboxylase complex"/>
    <property type="evidence" value="ECO:0007669"/>
    <property type="project" value="TreeGrafter"/>
</dbReference>